<dbReference type="InterPro" id="IPR020271">
    <property type="entry name" value="Uncharacterised_MJ1172"/>
</dbReference>
<dbReference type="KEGG" id="dpf:ON006_17885"/>
<proteinExistence type="predicted"/>
<keyword evidence="2" id="KW-1185">Reference proteome</keyword>
<dbReference type="Proteomes" id="UP001164653">
    <property type="component" value="Chromosome"/>
</dbReference>
<dbReference type="AlphaFoldDB" id="A0A9E8N831"/>
<accession>A0A9E8N831</accession>
<dbReference type="RefSeq" id="WP_244820739.1">
    <property type="nucleotide sequence ID" value="NZ_CP112998.1"/>
</dbReference>
<name>A0A9E8N831_9BACT</name>
<dbReference type="EMBL" id="CP112998">
    <property type="protein sequence ID" value="WAC09624.1"/>
    <property type="molecule type" value="Genomic_DNA"/>
</dbReference>
<reference evidence="1" key="1">
    <citation type="submission" date="2022-11" db="EMBL/GenBank/DDBJ databases">
        <title>Dyadobacter pollutisoli sp. nov., isolated from plastic dumped soil.</title>
        <authorList>
            <person name="Kim J.M."/>
            <person name="Kim K.R."/>
            <person name="Lee J.K."/>
            <person name="Hao L."/>
            <person name="Jeon C.O."/>
        </authorList>
    </citation>
    <scope>NUCLEOTIDE SEQUENCE</scope>
    <source>
        <strain evidence="1">U1</strain>
    </source>
</reference>
<gene>
    <name evidence="1" type="ORF">ON006_17885</name>
</gene>
<organism evidence="1 2">
    <name type="scientific">Dyadobacter pollutisoli</name>
    <dbReference type="NCBI Taxonomy" id="2910158"/>
    <lineage>
        <taxon>Bacteria</taxon>
        <taxon>Pseudomonadati</taxon>
        <taxon>Bacteroidota</taxon>
        <taxon>Cytophagia</taxon>
        <taxon>Cytophagales</taxon>
        <taxon>Spirosomataceae</taxon>
        <taxon>Dyadobacter</taxon>
    </lineage>
</organism>
<protein>
    <submittedName>
        <fullName evidence="1">Uncharacterized protein</fullName>
    </submittedName>
</protein>
<dbReference type="Pfam" id="PF10884">
    <property type="entry name" value="DUF2683"/>
    <property type="match status" value="1"/>
</dbReference>
<evidence type="ECO:0000313" key="1">
    <source>
        <dbReference type="EMBL" id="WAC09624.1"/>
    </source>
</evidence>
<evidence type="ECO:0000313" key="2">
    <source>
        <dbReference type="Proteomes" id="UP001164653"/>
    </source>
</evidence>
<sequence>MTTLFINTEDKAVLQAVRALLNGFKVPFEEAKDKEYDPEFVAMVKLSEKQMKAGKTVKLEAGANVWDLISSK</sequence>